<protein>
    <recommendedName>
        <fullName evidence="5">Pentacotripeptide-repeat region of PRORP domain-containing protein</fullName>
    </recommendedName>
</protein>
<dbReference type="FunFam" id="1.25.40.10:FF:000184">
    <property type="entry name" value="Pentatricopeptide repeat-containing protein, chloroplastic"/>
    <property type="match status" value="1"/>
</dbReference>
<dbReference type="PROSITE" id="PS51375">
    <property type="entry name" value="PPR"/>
    <property type="match status" value="7"/>
</dbReference>
<name>A0A9Q0JRC8_9ROSI</name>
<dbReference type="NCBIfam" id="TIGR00756">
    <property type="entry name" value="PPR"/>
    <property type="match status" value="6"/>
</dbReference>
<dbReference type="InterPro" id="IPR011990">
    <property type="entry name" value="TPR-like_helical_dom_sf"/>
</dbReference>
<dbReference type="Pfam" id="PF13041">
    <property type="entry name" value="PPR_2"/>
    <property type="match status" value="2"/>
</dbReference>
<dbReference type="AlphaFoldDB" id="A0A9Q0JRC8"/>
<organism evidence="3 4">
    <name type="scientific">Turnera subulata</name>
    <dbReference type="NCBI Taxonomy" id="218843"/>
    <lineage>
        <taxon>Eukaryota</taxon>
        <taxon>Viridiplantae</taxon>
        <taxon>Streptophyta</taxon>
        <taxon>Embryophyta</taxon>
        <taxon>Tracheophyta</taxon>
        <taxon>Spermatophyta</taxon>
        <taxon>Magnoliopsida</taxon>
        <taxon>eudicotyledons</taxon>
        <taxon>Gunneridae</taxon>
        <taxon>Pentapetalae</taxon>
        <taxon>rosids</taxon>
        <taxon>fabids</taxon>
        <taxon>Malpighiales</taxon>
        <taxon>Passifloraceae</taxon>
        <taxon>Turnera</taxon>
    </lineage>
</organism>
<comment type="caution">
    <text evidence="3">The sequence shown here is derived from an EMBL/GenBank/DDBJ whole genome shotgun (WGS) entry which is preliminary data.</text>
</comment>
<evidence type="ECO:0008006" key="5">
    <source>
        <dbReference type="Google" id="ProtNLM"/>
    </source>
</evidence>
<feature type="repeat" description="PPR" evidence="2">
    <location>
        <begin position="316"/>
        <end position="346"/>
    </location>
</feature>
<feature type="repeat" description="PPR" evidence="2">
    <location>
        <begin position="417"/>
        <end position="447"/>
    </location>
</feature>
<keyword evidence="4" id="KW-1185">Reference proteome</keyword>
<dbReference type="Proteomes" id="UP001141552">
    <property type="component" value="Unassembled WGS sequence"/>
</dbReference>
<evidence type="ECO:0000256" key="1">
    <source>
        <dbReference type="ARBA" id="ARBA00022737"/>
    </source>
</evidence>
<feature type="repeat" description="PPR" evidence="2">
    <location>
        <begin position="448"/>
        <end position="482"/>
    </location>
</feature>
<evidence type="ECO:0000256" key="2">
    <source>
        <dbReference type="PROSITE-ProRule" id="PRU00708"/>
    </source>
</evidence>
<feature type="repeat" description="PPR" evidence="2">
    <location>
        <begin position="152"/>
        <end position="186"/>
    </location>
</feature>
<dbReference type="Gene3D" id="1.25.40.10">
    <property type="entry name" value="Tetratricopeptide repeat domain"/>
    <property type="match status" value="5"/>
</dbReference>
<proteinExistence type="predicted"/>
<keyword evidence="1" id="KW-0677">Repeat</keyword>
<dbReference type="GO" id="GO:0009451">
    <property type="term" value="P:RNA modification"/>
    <property type="evidence" value="ECO:0007669"/>
    <property type="project" value="InterPro"/>
</dbReference>
<dbReference type="InterPro" id="IPR002885">
    <property type="entry name" value="PPR_rpt"/>
</dbReference>
<accession>A0A9Q0JRC8</accession>
<dbReference type="InterPro" id="IPR046848">
    <property type="entry name" value="E_motif"/>
</dbReference>
<feature type="repeat" description="PPR" evidence="2">
    <location>
        <begin position="253"/>
        <end position="287"/>
    </location>
</feature>
<dbReference type="Pfam" id="PF01535">
    <property type="entry name" value="PPR"/>
    <property type="match status" value="6"/>
</dbReference>
<evidence type="ECO:0000313" key="4">
    <source>
        <dbReference type="Proteomes" id="UP001141552"/>
    </source>
</evidence>
<dbReference type="GO" id="GO:0003723">
    <property type="term" value="F:RNA binding"/>
    <property type="evidence" value="ECO:0007669"/>
    <property type="project" value="InterPro"/>
</dbReference>
<dbReference type="FunFam" id="1.25.40.10:FF:000348">
    <property type="entry name" value="Pentatricopeptide repeat-containing protein chloroplastic"/>
    <property type="match status" value="1"/>
</dbReference>
<dbReference type="PANTHER" id="PTHR47926">
    <property type="entry name" value="PENTATRICOPEPTIDE REPEAT-CONTAINING PROTEIN"/>
    <property type="match status" value="1"/>
</dbReference>
<gene>
    <name evidence="3" type="ORF">Tsubulata_019952</name>
</gene>
<feature type="repeat" description="PPR" evidence="2">
    <location>
        <begin position="347"/>
        <end position="381"/>
    </location>
</feature>
<dbReference type="InterPro" id="IPR046960">
    <property type="entry name" value="PPR_At4g14850-like_plant"/>
</dbReference>
<dbReference type="OrthoDB" id="185373at2759"/>
<sequence length="664" mass="73658">MDVKHLRLWVFECREPSQEAFKLGLAAAALLGLAHDHIGRWILNAGLLVGSHTITSFLLEASCALFMGSLVLHITSLPQLLLVMKGKENPLLSLLQRSKTKSQILQVQTQLITTGLFTDSFNSSQLLNSLTLPNTLSLKQAELVFLKIHQPTTFAYNAMIRGFTQGSNPQKAFNFYVDMRRNGVLGDSYSFNFVLKACGVMVGSVEGREVHGEVVKSGCGVDVLVVNGLIGMYCKCGEMGMARMVFDGFGVKDLVSWNLMVDGYVRCGEMEEAQHLFDKMPEKDVASWSIMIHGYGKKLGDLARARALFDSMSSRDLASWNAMIHAYIKAGELVAARMLFDEMEERNVISWSIMIDGYVSHGNAVEALNMFRLMLCQGIRPDKISVVGAISACAQLGALDQGRWLHMYIKKHKIAMDLVVQTALIDMYAKCGSLDEARYMFSCMSERNIVSWNAMIVGLGMNGFGEEALEYFASLTREGIPMDDLIFLGVLTACSHAGLVTQGLHIFYQMTNSYKIEPKQEHFNCLVDLLGRAGVLDQALEILDTMPMKPSLTLWGSLLLACRIHKNVALAQVVVDRLVELKADDSGVYILLSNICADAGRWEDAIKAREQMKNRKVKKEAGKSVIEVDGDVHEFVSGEKSQFQFEELDFVVRSLSKVQSFAAL</sequence>
<reference evidence="3" key="1">
    <citation type="submission" date="2022-02" db="EMBL/GenBank/DDBJ databases">
        <authorList>
            <person name="Henning P.M."/>
            <person name="McCubbin A.G."/>
            <person name="Shore J.S."/>
        </authorList>
    </citation>
    <scope>NUCLEOTIDE SEQUENCE</scope>
    <source>
        <strain evidence="3">F60SS</strain>
        <tissue evidence="3">Leaves</tissue>
    </source>
</reference>
<reference evidence="3" key="2">
    <citation type="journal article" date="2023" name="Plants (Basel)">
        <title>Annotation of the Turnera subulata (Passifloraceae) Draft Genome Reveals the S-Locus Evolved after the Divergence of Turneroideae from Passifloroideae in a Stepwise Manner.</title>
        <authorList>
            <person name="Henning P.M."/>
            <person name="Roalson E.H."/>
            <person name="Mir W."/>
            <person name="McCubbin A.G."/>
            <person name="Shore J.S."/>
        </authorList>
    </citation>
    <scope>NUCLEOTIDE SEQUENCE</scope>
    <source>
        <strain evidence="3">F60SS</strain>
    </source>
</reference>
<evidence type="ECO:0000313" key="3">
    <source>
        <dbReference type="EMBL" id="KAJ4851263.1"/>
    </source>
</evidence>
<feature type="repeat" description="PPR" evidence="2">
    <location>
        <begin position="585"/>
        <end position="619"/>
    </location>
</feature>
<dbReference type="Pfam" id="PF20431">
    <property type="entry name" value="E_motif"/>
    <property type="match status" value="1"/>
</dbReference>
<dbReference type="PANTHER" id="PTHR47926:SF499">
    <property type="entry name" value="PENTATRICOPEPTIDE REPEAT-CONTAINING PROTEIN"/>
    <property type="match status" value="1"/>
</dbReference>
<dbReference type="EMBL" id="JAKUCV010000100">
    <property type="protein sequence ID" value="KAJ4851263.1"/>
    <property type="molecule type" value="Genomic_DNA"/>
</dbReference>